<dbReference type="RefSeq" id="WP_090407347.1">
    <property type="nucleotide sequence ID" value="NZ_FNDQ01000007.1"/>
</dbReference>
<evidence type="ECO:0000256" key="1">
    <source>
        <dbReference type="SAM" id="SignalP"/>
    </source>
</evidence>
<dbReference type="EMBL" id="FNDQ01000007">
    <property type="protein sequence ID" value="SDH58905.1"/>
    <property type="molecule type" value="Genomic_DNA"/>
</dbReference>
<feature type="signal peptide" evidence="1">
    <location>
        <begin position="1"/>
        <end position="18"/>
    </location>
</feature>
<dbReference type="Proteomes" id="UP000243588">
    <property type="component" value="Unassembled WGS sequence"/>
</dbReference>
<protein>
    <recommendedName>
        <fullName evidence="4">Chaperone of endosialidase</fullName>
    </recommendedName>
</protein>
<evidence type="ECO:0008006" key="4">
    <source>
        <dbReference type="Google" id="ProtNLM"/>
    </source>
</evidence>
<proteinExistence type="predicted"/>
<evidence type="ECO:0000313" key="2">
    <source>
        <dbReference type="EMBL" id="SDH58905.1"/>
    </source>
</evidence>
<evidence type="ECO:0000313" key="3">
    <source>
        <dbReference type="Proteomes" id="UP000243588"/>
    </source>
</evidence>
<accession>A0A1G8DMT1</accession>
<keyword evidence="1" id="KW-0732">Signal</keyword>
<dbReference type="AlphaFoldDB" id="A0A1G8DMT1"/>
<reference evidence="3" key="1">
    <citation type="submission" date="2016-10" db="EMBL/GenBank/DDBJ databases">
        <authorList>
            <person name="Varghese N."/>
            <person name="Submissions S."/>
        </authorList>
    </citation>
    <scope>NUCLEOTIDE SEQUENCE [LARGE SCALE GENOMIC DNA]</scope>
    <source>
        <strain evidence="3">DSM 23313</strain>
    </source>
</reference>
<name>A0A1G8DMT1_9FLAO</name>
<keyword evidence="3" id="KW-1185">Reference proteome</keyword>
<gene>
    <name evidence="2" type="ORF">SAMN05421818_10799</name>
</gene>
<dbReference type="STRING" id="702745.SAMN05421818_10799"/>
<organism evidence="2 3">
    <name type="scientific">Myroides phaeus</name>
    <dbReference type="NCBI Taxonomy" id="702745"/>
    <lineage>
        <taxon>Bacteria</taxon>
        <taxon>Pseudomonadati</taxon>
        <taxon>Bacteroidota</taxon>
        <taxon>Flavobacteriia</taxon>
        <taxon>Flavobacteriales</taxon>
        <taxon>Flavobacteriaceae</taxon>
        <taxon>Myroides</taxon>
    </lineage>
</organism>
<sequence>MKKRLLPLALLIFGGAYAQTGIGTDIPHSSAVLHVSASDKGVLLPEVKLGSLTDVNVISGKDPKEGLIIYNLTLDSTKNLSIGFYYWGKNPTDSKKQWIKIVDDLDIPKFIQDSQVFVDVTLIDKVLGTKGAGVEIDTKKGGATITFTETLTATNRHKADGALDNITVAPTAGMTYYEYVDESGATRYITVSQDVSNDFSKIVNDGSNKTVIEDIIKEVSSDVKVIERNGDVIFVVKDGENTKEINITEMIKNNSYLASLSKNTETSKNTELVKMSYVFKDGKDGSDPVIYNESLTKLIRGTDANNNKLIAYNYQDETGQNSTTQITVSQDVITDFETIVKDPIVTQILNSFITEATGNVSVSKVGNDIIISYAGGDDINLTTEIARVQKYTKVIEVAKTATTAKGLTIDTNQVGTTPTTFLETVTPTDRYVNGSVSNVTMADSKFTYYKYIDELGTERFITVSQDVSNDFSTIVNDEKNRTVIENIVKANAKNPWLNQETEVVATEDDANISHSGTVAIGGKTLLQRDKAANIKLSVAGDIVSSGKFFSANSVYADYVFEKYFTGSSELNLTYEFKSLDYVRDFVEKYNHLPGVTKISEVERNADGNYMIDFTELSIQQLEKIEELYLHTIEQQDALNNMQSEMDVMKARLDVLELLLSKQ</sequence>
<feature type="chain" id="PRO_5017223873" description="Chaperone of endosialidase" evidence="1">
    <location>
        <begin position="19"/>
        <end position="662"/>
    </location>
</feature>